<keyword evidence="4" id="KW-1185">Reference proteome</keyword>
<comment type="caution">
    <text evidence="3">The sequence shown here is derived from an EMBL/GenBank/DDBJ whole genome shotgun (WGS) entry which is preliminary data.</text>
</comment>
<dbReference type="RefSeq" id="WP_310005287.1">
    <property type="nucleotide sequence ID" value="NZ_JAVDTX010000002.1"/>
</dbReference>
<dbReference type="InterPro" id="IPR012334">
    <property type="entry name" value="Pectin_lyas_fold"/>
</dbReference>
<gene>
    <name evidence="3" type="ORF">J2W95_001375</name>
</gene>
<evidence type="ECO:0000259" key="2">
    <source>
        <dbReference type="Pfam" id="PF13229"/>
    </source>
</evidence>
<sequence>MKRKLNFYLMAFLCTVSVFSQSVIYVSPKGNDKANGEKNAPLQTIQFAIDKSQKTNGNVIIELFGGNYAIDKTIVIHKNNLIIRSFENQKVSISGDITIPLSKMEKIKDKKILDRIDKDFQQKIVAIDFQSLGGKIDGLHSVGFGRPSDIGWSELVVNGEPLQLSRWPNNSMEPIGKILVSGNVKDKSEGNLPVFQFKTDRPKRWKNANEIWLSGYFAHGYADDMIKVKEMNLVDNTFHMNDFTTYEFMTGAAFRQWFAVNLLEEIDLEGEYSIDEKLQKIYFLPKGKVSELKLLRMKEPLVAIENCENVSIQNITFENSRGIGIYIEKVNGTLIDGCTIRNLGSVGICMGKGNLPEIKSDDHSMEGGGEQASRIIGSMMGVMYKNTVLDRQAGTNNGVKNCQIYNTGGGGIILSGGNRLTLESGNSFVENCKIYNYNRIEKSYRPGVWIDGVGNKITGCDIFNAPSMAILFHGNEHVIEYCKITNVCTEVDDQGAIYYGRDPSERGNIIRYNYFKELSPKHRVTATYHDDMACGSKVYGNVYFNAGSLPVLIGGGKDHHYYNNIFINSPMAIHIDNRGENWAKGMFDKDAIIDQRLQRVNYKQAPYVTKYPELVNYWEEGAMKPMRNVFDGNLFVNIENVLDGKSSWGEFYNNWMTNDDAGFVDKNNPMKGFKENAEVFNKIKGFPKLPFDKMGSTLK</sequence>
<dbReference type="InterPro" id="IPR039448">
    <property type="entry name" value="Beta_helix"/>
</dbReference>
<keyword evidence="1" id="KW-0732">Signal</keyword>
<dbReference type="SUPFAM" id="SSF51126">
    <property type="entry name" value="Pectin lyase-like"/>
    <property type="match status" value="1"/>
</dbReference>
<feature type="chain" id="PRO_5046550168" description="Right handed beta helix domain-containing protein" evidence="1">
    <location>
        <begin position="21"/>
        <end position="699"/>
    </location>
</feature>
<accession>A0ABU1S3F2</accession>
<dbReference type="Pfam" id="PF13229">
    <property type="entry name" value="Beta_helix"/>
    <property type="match status" value="1"/>
</dbReference>
<dbReference type="PANTHER" id="PTHR36453:SF1">
    <property type="entry name" value="RIGHT HANDED BETA HELIX DOMAIN-CONTAINING PROTEIN"/>
    <property type="match status" value="1"/>
</dbReference>
<protein>
    <recommendedName>
        <fullName evidence="2">Right handed beta helix domain-containing protein</fullName>
    </recommendedName>
</protein>
<dbReference type="InterPro" id="IPR011050">
    <property type="entry name" value="Pectin_lyase_fold/virulence"/>
</dbReference>
<name>A0ABU1S3F2_9FLAO</name>
<dbReference type="InterPro" id="IPR006626">
    <property type="entry name" value="PbH1"/>
</dbReference>
<dbReference type="SMART" id="SM00710">
    <property type="entry name" value="PbH1"/>
    <property type="match status" value="6"/>
</dbReference>
<proteinExistence type="predicted"/>
<dbReference type="Proteomes" id="UP001261871">
    <property type="component" value="Unassembled WGS sequence"/>
</dbReference>
<dbReference type="PANTHER" id="PTHR36453">
    <property type="entry name" value="SECRETED PROTEIN-RELATED"/>
    <property type="match status" value="1"/>
</dbReference>
<feature type="signal peptide" evidence="1">
    <location>
        <begin position="1"/>
        <end position="20"/>
    </location>
</feature>
<evidence type="ECO:0000313" key="4">
    <source>
        <dbReference type="Proteomes" id="UP001261871"/>
    </source>
</evidence>
<evidence type="ECO:0000313" key="3">
    <source>
        <dbReference type="EMBL" id="MDR6844684.1"/>
    </source>
</evidence>
<dbReference type="EMBL" id="JAVDTX010000002">
    <property type="protein sequence ID" value="MDR6844684.1"/>
    <property type="molecule type" value="Genomic_DNA"/>
</dbReference>
<organism evidence="3 4">
    <name type="scientific">Flavobacterium granuli</name>
    <dbReference type="NCBI Taxonomy" id="280093"/>
    <lineage>
        <taxon>Bacteria</taxon>
        <taxon>Pseudomonadati</taxon>
        <taxon>Bacteroidota</taxon>
        <taxon>Flavobacteriia</taxon>
        <taxon>Flavobacteriales</taxon>
        <taxon>Flavobacteriaceae</taxon>
        <taxon>Flavobacterium</taxon>
    </lineage>
</organism>
<evidence type="ECO:0000256" key="1">
    <source>
        <dbReference type="SAM" id="SignalP"/>
    </source>
</evidence>
<feature type="domain" description="Right handed beta helix" evidence="2">
    <location>
        <begin position="300"/>
        <end position="420"/>
    </location>
</feature>
<dbReference type="Gene3D" id="2.160.20.10">
    <property type="entry name" value="Single-stranded right-handed beta-helix, Pectin lyase-like"/>
    <property type="match status" value="3"/>
</dbReference>
<reference evidence="3 4" key="1">
    <citation type="submission" date="2023-07" db="EMBL/GenBank/DDBJ databases">
        <title>Sorghum-associated microbial communities from plants grown in Nebraska, USA.</title>
        <authorList>
            <person name="Schachtman D."/>
        </authorList>
    </citation>
    <scope>NUCLEOTIDE SEQUENCE [LARGE SCALE GENOMIC DNA]</scope>
    <source>
        <strain evidence="3 4">BE124</strain>
    </source>
</reference>